<accession>A0AAD8ZPM4</accession>
<evidence type="ECO:0000313" key="1">
    <source>
        <dbReference type="EMBL" id="KAK1803158.1"/>
    </source>
</evidence>
<dbReference type="AlphaFoldDB" id="A0AAD8ZPM4"/>
<comment type="caution">
    <text evidence="1">The sequence shown here is derived from an EMBL/GenBank/DDBJ whole genome shotgun (WGS) entry which is preliminary data.</text>
</comment>
<sequence>MCKLSIHLVYATPQNLGLLFDCSLSSEPHIKSLVKNAFIHFRSIARLRSMLSKQDTDTLVHGFITSCPDYGNFLFIGINPYDPNSRSLTLAPCP</sequence>
<name>A0AAD8ZPM4_9TELE</name>
<keyword evidence="2" id="KW-1185">Reference proteome</keyword>
<gene>
    <name evidence="1" type="ORF">P4O66_021203</name>
</gene>
<organism evidence="1 2">
    <name type="scientific">Electrophorus voltai</name>
    <dbReference type="NCBI Taxonomy" id="2609070"/>
    <lineage>
        <taxon>Eukaryota</taxon>
        <taxon>Metazoa</taxon>
        <taxon>Chordata</taxon>
        <taxon>Craniata</taxon>
        <taxon>Vertebrata</taxon>
        <taxon>Euteleostomi</taxon>
        <taxon>Actinopterygii</taxon>
        <taxon>Neopterygii</taxon>
        <taxon>Teleostei</taxon>
        <taxon>Ostariophysi</taxon>
        <taxon>Gymnotiformes</taxon>
        <taxon>Gymnotoidei</taxon>
        <taxon>Gymnotidae</taxon>
        <taxon>Electrophorus</taxon>
    </lineage>
</organism>
<reference evidence="1" key="1">
    <citation type="submission" date="2023-03" db="EMBL/GenBank/DDBJ databases">
        <title>Electrophorus voltai genome.</title>
        <authorList>
            <person name="Bian C."/>
        </authorList>
    </citation>
    <scope>NUCLEOTIDE SEQUENCE</scope>
    <source>
        <strain evidence="1">CB-2022</strain>
        <tissue evidence="1">Muscle</tissue>
    </source>
</reference>
<evidence type="ECO:0000313" key="2">
    <source>
        <dbReference type="Proteomes" id="UP001239994"/>
    </source>
</evidence>
<proteinExistence type="predicted"/>
<dbReference type="EMBL" id="JAROKS010000006">
    <property type="protein sequence ID" value="KAK1803158.1"/>
    <property type="molecule type" value="Genomic_DNA"/>
</dbReference>
<dbReference type="Proteomes" id="UP001239994">
    <property type="component" value="Unassembled WGS sequence"/>
</dbReference>
<protein>
    <submittedName>
        <fullName evidence="1">Uncharacterized protein</fullName>
    </submittedName>
</protein>